<keyword evidence="2" id="KW-0472">Membrane</keyword>
<feature type="transmembrane region" description="Helical" evidence="2">
    <location>
        <begin position="284"/>
        <end position="304"/>
    </location>
</feature>
<name>A0A6A5VGX5_9PLEO</name>
<dbReference type="EMBL" id="ML976665">
    <property type="protein sequence ID" value="KAF1976813.1"/>
    <property type="molecule type" value="Genomic_DNA"/>
</dbReference>
<evidence type="ECO:0000256" key="1">
    <source>
        <dbReference type="SAM" id="MobiDB-lite"/>
    </source>
</evidence>
<accession>A0A6A5VGX5</accession>
<feature type="region of interest" description="Disordered" evidence="1">
    <location>
        <begin position="234"/>
        <end position="264"/>
    </location>
</feature>
<proteinExistence type="predicted"/>
<organism evidence="3 4">
    <name type="scientific">Bimuria novae-zelandiae CBS 107.79</name>
    <dbReference type="NCBI Taxonomy" id="1447943"/>
    <lineage>
        <taxon>Eukaryota</taxon>
        <taxon>Fungi</taxon>
        <taxon>Dikarya</taxon>
        <taxon>Ascomycota</taxon>
        <taxon>Pezizomycotina</taxon>
        <taxon>Dothideomycetes</taxon>
        <taxon>Pleosporomycetidae</taxon>
        <taxon>Pleosporales</taxon>
        <taxon>Massarineae</taxon>
        <taxon>Didymosphaeriaceae</taxon>
        <taxon>Bimuria</taxon>
    </lineage>
</organism>
<keyword evidence="2" id="KW-0812">Transmembrane</keyword>
<keyword evidence="2" id="KW-1133">Transmembrane helix</keyword>
<evidence type="ECO:0000313" key="4">
    <source>
        <dbReference type="Proteomes" id="UP000800036"/>
    </source>
</evidence>
<protein>
    <submittedName>
        <fullName evidence="3">Uncharacterized protein</fullName>
    </submittedName>
</protein>
<keyword evidence="4" id="KW-1185">Reference proteome</keyword>
<dbReference type="AlphaFoldDB" id="A0A6A5VGX5"/>
<feature type="compositionally biased region" description="Polar residues" evidence="1">
    <location>
        <begin position="255"/>
        <end position="264"/>
    </location>
</feature>
<gene>
    <name evidence="3" type="ORF">BU23DRAFT_12716</name>
</gene>
<sequence length="308" mass="34069">MRDANLPARYLNRVAKKIQSQGHVASLRYFRLDDVEMQLQCDTTLARHAFSRSLLLACLVRSVVSRHLDVEDHRTVPKLLDLANRLLEIGHLQGTAYILADLLQFLTWQHFIANQGKIMEKLIAALLRSVGDRTHLGITVDFQIGPITIHTKILGPGAELLKEEYMSCSDPDRQAGFFVSQRFLEPLCSEAKSPVGFKEMIQIWELDNKSDILALVYVIEKYGSAKSYIAQDDEEGAAKNRRGGPATCADDKPETTTSLGASNRGSTIMSLTEGSLKPILGTRVSACLLIALLGILCACALAYFHDVL</sequence>
<reference evidence="3" key="1">
    <citation type="journal article" date="2020" name="Stud. Mycol.">
        <title>101 Dothideomycetes genomes: a test case for predicting lifestyles and emergence of pathogens.</title>
        <authorList>
            <person name="Haridas S."/>
            <person name="Albert R."/>
            <person name="Binder M."/>
            <person name="Bloem J."/>
            <person name="Labutti K."/>
            <person name="Salamov A."/>
            <person name="Andreopoulos B."/>
            <person name="Baker S."/>
            <person name="Barry K."/>
            <person name="Bills G."/>
            <person name="Bluhm B."/>
            <person name="Cannon C."/>
            <person name="Castanera R."/>
            <person name="Culley D."/>
            <person name="Daum C."/>
            <person name="Ezra D."/>
            <person name="Gonzalez J."/>
            <person name="Henrissat B."/>
            <person name="Kuo A."/>
            <person name="Liang C."/>
            <person name="Lipzen A."/>
            <person name="Lutzoni F."/>
            <person name="Magnuson J."/>
            <person name="Mondo S."/>
            <person name="Nolan M."/>
            <person name="Ohm R."/>
            <person name="Pangilinan J."/>
            <person name="Park H.-J."/>
            <person name="Ramirez L."/>
            <person name="Alfaro M."/>
            <person name="Sun H."/>
            <person name="Tritt A."/>
            <person name="Yoshinaga Y."/>
            <person name="Zwiers L.-H."/>
            <person name="Turgeon B."/>
            <person name="Goodwin S."/>
            <person name="Spatafora J."/>
            <person name="Crous P."/>
            <person name="Grigoriev I."/>
        </authorList>
    </citation>
    <scope>NUCLEOTIDE SEQUENCE</scope>
    <source>
        <strain evidence="3">CBS 107.79</strain>
    </source>
</reference>
<evidence type="ECO:0000256" key="2">
    <source>
        <dbReference type="SAM" id="Phobius"/>
    </source>
</evidence>
<dbReference type="Proteomes" id="UP000800036">
    <property type="component" value="Unassembled WGS sequence"/>
</dbReference>
<evidence type="ECO:0000313" key="3">
    <source>
        <dbReference type="EMBL" id="KAF1976813.1"/>
    </source>
</evidence>